<dbReference type="RefSeq" id="WP_128635036.1">
    <property type="nucleotide sequence ID" value="NZ_RRCN01000001.1"/>
</dbReference>
<accession>A0A3P3UA76</accession>
<comment type="catalytic activity">
    <reaction evidence="10">
        <text>di-trans,octa-cis-undecaprenyl diphospho-N-acetyl-alpha-D-muramoyl-L-alanyl-D-glutamyl-meso-2,6-diaminopimeloyl-D-alanyl-D-alanine + UDP-N-acetyl-alpha-D-glucosamine = di-trans,octa-cis-undecaprenyl diphospho-[N-acetyl-alpha-D-glucosaminyl-(1-&gt;4)]-N-acetyl-alpha-D-muramoyl-L-alanyl-D-glutamyl-meso-2,6-diaminopimeloyl-D-alanyl-D-alanine + UDP + H(+)</text>
        <dbReference type="Rhea" id="RHEA:31227"/>
        <dbReference type="ChEBI" id="CHEBI:15378"/>
        <dbReference type="ChEBI" id="CHEBI:57705"/>
        <dbReference type="ChEBI" id="CHEBI:58223"/>
        <dbReference type="ChEBI" id="CHEBI:61387"/>
        <dbReference type="ChEBI" id="CHEBI:61388"/>
        <dbReference type="EC" id="2.4.1.227"/>
    </reaction>
</comment>
<feature type="binding site" evidence="10">
    <location>
        <position position="199"/>
    </location>
    <ligand>
        <name>UDP-N-acetyl-alpha-D-glucosamine</name>
        <dbReference type="ChEBI" id="CHEBI:57705"/>
    </ligand>
</feature>
<dbReference type="AlphaFoldDB" id="A0A3P3UA76"/>
<evidence type="ECO:0000313" key="14">
    <source>
        <dbReference type="Proteomes" id="UP000267017"/>
    </source>
</evidence>
<keyword evidence="4 10" id="KW-0808">Transferase</keyword>
<feature type="domain" description="Glycosyltransferase family 28 N-terminal" evidence="11">
    <location>
        <begin position="5"/>
        <end position="141"/>
    </location>
</feature>
<sequence length="366" mass="40270">MKRTIVFTGGGSAGHVTANLALMARLREEEDWEIHYIGSKRGIERRLVDDFQQARYHVVATGKLRRYFALANITDVFKLLVGIVQAALHIFRIKPNVVFSLGGFVAVPVVIGAKWNGVPVVILEPDLNPGLANRISRRFARIMCTTFKGTVGNDRCADGKLVHVGPIVREELKYGSRARGIYACGFDSNKPVLLVMGGSQGADRINRIVRESLPKLLVSFQVVHICGHGKMDSAIRPDRRYMQLEYAHNELPDLLAMADLVVSRAGSGAIHELLLLRKPMLLIPHANGGSRLGQTANAQSFRDAGYAELLNEEGMTSQAFLEAVENAYLKRRSFVDRMKNTDMGDAAGKVIDLIRTAAGVRKGRGL</sequence>
<dbReference type="GO" id="GO:0050511">
    <property type="term" value="F:undecaprenyldiphospho-muramoylpentapeptide beta-N-acetylglucosaminyltransferase activity"/>
    <property type="evidence" value="ECO:0007669"/>
    <property type="project" value="UniProtKB-UniRule"/>
</dbReference>
<keyword evidence="9 10" id="KW-0961">Cell wall biogenesis/degradation</keyword>
<dbReference type="SUPFAM" id="SSF53756">
    <property type="entry name" value="UDP-Glycosyltransferase/glycogen phosphorylase"/>
    <property type="match status" value="1"/>
</dbReference>
<evidence type="ECO:0000256" key="2">
    <source>
        <dbReference type="ARBA" id="ARBA00022618"/>
    </source>
</evidence>
<evidence type="ECO:0000256" key="3">
    <source>
        <dbReference type="ARBA" id="ARBA00022676"/>
    </source>
</evidence>
<evidence type="ECO:0000256" key="7">
    <source>
        <dbReference type="ARBA" id="ARBA00023136"/>
    </source>
</evidence>
<evidence type="ECO:0000256" key="4">
    <source>
        <dbReference type="ARBA" id="ARBA00022679"/>
    </source>
</evidence>
<dbReference type="UniPathway" id="UPA00219"/>
<keyword evidence="5 10" id="KW-0133">Cell shape</keyword>
<feature type="domain" description="Glycosyl transferase family 28 C-terminal" evidence="12">
    <location>
        <begin position="192"/>
        <end position="340"/>
    </location>
</feature>
<comment type="similarity">
    <text evidence="10">Belongs to the glycosyltransferase 28 family. MurG subfamily.</text>
</comment>
<evidence type="ECO:0000256" key="6">
    <source>
        <dbReference type="ARBA" id="ARBA00022984"/>
    </source>
</evidence>
<dbReference type="EMBL" id="RRCN01000001">
    <property type="protein sequence ID" value="RRJ67257.1"/>
    <property type="molecule type" value="Genomic_DNA"/>
</dbReference>
<evidence type="ECO:0000313" key="13">
    <source>
        <dbReference type="EMBL" id="RRJ67257.1"/>
    </source>
</evidence>
<evidence type="ECO:0000256" key="10">
    <source>
        <dbReference type="HAMAP-Rule" id="MF_00033"/>
    </source>
</evidence>
<keyword evidence="6 10" id="KW-0573">Peptidoglycan synthesis</keyword>
<evidence type="ECO:0000259" key="11">
    <source>
        <dbReference type="Pfam" id="PF03033"/>
    </source>
</evidence>
<dbReference type="CDD" id="cd03785">
    <property type="entry name" value="GT28_MurG"/>
    <property type="match status" value="1"/>
</dbReference>
<comment type="caution">
    <text evidence="13">The sequence shown here is derived from an EMBL/GenBank/DDBJ whole genome shotgun (WGS) entry which is preliminary data.</text>
</comment>
<keyword evidence="7 10" id="KW-0472">Membrane</keyword>
<dbReference type="GO" id="GO:0005886">
    <property type="term" value="C:plasma membrane"/>
    <property type="evidence" value="ECO:0007669"/>
    <property type="project" value="UniProtKB-SubCell"/>
</dbReference>
<dbReference type="GO" id="GO:0005975">
    <property type="term" value="P:carbohydrate metabolic process"/>
    <property type="evidence" value="ECO:0007669"/>
    <property type="project" value="InterPro"/>
</dbReference>
<dbReference type="InterPro" id="IPR007235">
    <property type="entry name" value="Glyco_trans_28_C"/>
</dbReference>
<dbReference type="InterPro" id="IPR004276">
    <property type="entry name" value="GlycoTrans_28_N"/>
</dbReference>
<dbReference type="PANTHER" id="PTHR21015">
    <property type="entry name" value="UDP-N-ACETYLGLUCOSAMINE--N-ACETYLMURAMYL-(PENTAPEPTIDE) PYROPHOSPHORYL-UNDECAPRENOL N-ACETYLGLUCOSAMINE TRANSFERASE 1"/>
    <property type="match status" value="1"/>
</dbReference>
<dbReference type="GO" id="GO:0051991">
    <property type="term" value="F:UDP-N-acetyl-D-glucosamine:N-acetylmuramoyl-L-alanyl-D-glutamyl-meso-2,6-diaminopimelyl-D-alanyl-D-alanine-diphosphoundecaprenol 4-beta-N-acetylglucosaminlytransferase activity"/>
    <property type="evidence" value="ECO:0007669"/>
    <property type="project" value="RHEA"/>
</dbReference>
<feature type="binding site" evidence="10">
    <location>
        <position position="294"/>
    </location>
    <ligand>
        <name>UDP-N-acetyl-alpha-D-glucosamine</name>
        <dbReference type="ChEBI" id="CHEBI:57705"/>
    </ligand>
</feature>
<dbReference type="Pfam" id="PF04101">
    <property type="entry name" value="Glyco_tran_28_C"/>
    <property type="match status" value="1"/>
</dbReference>
<dbReference type="Gene3D" id="3.40.50.2000">
    <property type="entry name" value="Glycogen Phosphorylase B"/>
    <property type="match status" value="2"/>
</dbReference>
<dbReference type="GO" id="GO:0008360">
    <property type="term" value="P:regulation of cell shape"/>
    <property type="evidence" value="ECO:0007669"/>
    <property type="project" value="UniProtKB-KW"/>
</dbReference>
<feature type="binding site" evidence="10">
    <location>
        <position position="169"/>
    </location>
    <ligand>
        <name>UDP-N-acetyl-alpha-D-glucosamine</name>
        <dbReference type="ChEBI" id="CHEBI:57705"/>
    </ligand>
</feature>
<comment type="caution">
    <text evidence="10">Lacks conserved residue(s) required for the propagation of feature annotation.</text>
</comment>
<keyword evidence="14" id="KW-1185">Reference proteome</keyword>
<dbReference type="HAMAP" id="MF_00033">
    <property type="entry name" value="MurG"/>
    <property type="match status" value="1"/>
</dbReference>
<protein>
    <recommendedName>
        <fullName evidence="10">UDP-N-acetylglucosamine--N-acetylmuramyl-(pentapeptide) pyrophosphoryl-undecaprenol N-acetylglucosamine transferase</fullName>
        <ecNumber evidence="10">2.4.1.227</ecNumber>
    </recommendedName>
    <alternativeName>
        <fullName evidence="10">Undecaprenyl-PP-MurNAc-pentapeptide-UDPGlcNAc GlcNAc transferase</fullName>
    </alternativeName>
</protein>
<organism evidence="13 14">
    <name type="scientific">Paenibacillus oralis</name>
    <dbReference type="NCBI Taxonomy" id="2490856"/>
    <lineage>
        <taxon>Bacteria</taxon>
        <taxon>Bacillati</taxon>
        <taxon>Bacillota</taxon>
        <taxon>Bacilli</taxon>
        <taxon>Bacillales</taxon>
        <taxon>Paenibacillaceae</taxon>
        <taxon>Paenibacillus</taxon>
    </lineage>
</organism>
<comment type="pathway">
    <text evidence="10">Cell wall biogenesis; peptidoglycan biosynthesis.</text>
</comment>
<gene>
    <name evidence="10" type="primary">murG</name>
    <name evidence="13" type="ORF">EHV15_33275</name>
</gene>
<dbReference type="EC" id="2.4.1.227" evidence="10"/>
<dbReference type="GO" id="GO:0071555">
    <property type="term" value="P:cell wall organization"/>
    <property type="evidence" value="ECO:0007669"/>
    <property type="project" value="UniProtKB-KW"/>
</dbReference>
<evidence type="ECO:0000256" key="5">
    <source>
        <dbReference type="ARBA" id="ARBA00022960"/>
    </source>
</evidence>
<keyword evidence="1 10" id="KW-1003">Cell membrane</keyword>
<dbReference type="InterPro" id="IPR006009">
    <property type="entry name" value="GlcNAc_MurG"/>
</dbReference>
<keyword evidence="2 10" id="KW-0132">Cell division</keyword>
<comment type="subcellular location">
    <subcellularLocation>
        <location evidence="10">Cell membrane</location>
        <topology evidence="10">Peripheral membrane protein</topology>
        <orientation evidence="10">Cytoplasmic side</orientation>
    </subcellularLocation>
</comment>
<evidence type="ECO:0000256" key="9">
    <source>
        <dbReference type="ARBA" id="ARBA00023316"/>
    </source>
</evidence>
<proteinExistence type="inferred from homology"/>
<comment type="function">
    <text evidence="10">Cell wall formation. Catalyzes the transfer of a GlcNAc subunit on undecaprenyl-pyrophosphoryl-MurNAc-pentapeptide (lipid intermediate I) to form undecaprenyl-pyrophosphoryl-MurNAc-(pentapeptide)GlcNAc (lipid intermediate II).</text>
</comment>
<evidence type="ECO:0000256" key="8">
    <source>
        <dbReference type="ARBA" id="ARBA00023306"/>
    </source>
</evidence>
<dbReference type="Proteomes" id="UP000267017">
    <property type="component" value="Unassembled WGS sequence"/>
</dbReference>
<keyword evidence="8 10" id="KW-0131">Cell cycle</keyword>
<dbReference type="GO" id="GO:0009252">
    <property type="term" value="P:peptidoglycan biosynthetic process"/>
    <property type="evidence" value="ECO:0007669"/>
    <property type="project" value="UniProtKB-UniRule"/>
</dbReference>
<dbReference type="NCBIfam" id="NF009102">
    <property type="entry name" value="PRK12446.1"/>
    <property type="match status" value="1"/>
</dbReference>
<dbReference type="OrthoDB" id="9808936at2"/>
<keyword evidence="3 10" id="KW-0328">Glycosyltransferase</keyword>
<evidence type="ECO:0000256" key="1">
    <source>
        <dbReference type="ARBA" id="ARBA00022475"/>
    </source>
</evidence>
<feature type="binding site" evidence="10">
    <location>
        <begin position="12"/>
        <end position="14"/>
    </location>
    <ligand>
        <name>UDP-N-acetyl-alpha-D-glucosamine</name>
        <dbReference type="ChEBI" id="CHEBI:57705"/>
    </ligand>
</feature>
<evidence type="ECO:0000259" key="12">
    <source>
        <dbReference type="Pfam" id="PF04101"/>
    </source>
</evidence>
<dbReference type="Pfam" id="PF03033">
    <property type="entry name" value="Glyco_transf_28"/>
    <property type="match status" value="1"/>
</dbReference>
<dbReference type="GO" id="GO:0051301">
    <property type="term" value="P:cell division"/>
    <property type="evidence" value="ECO:0007669"/>
    <property type="project" value="UniProtKB-KW"/>
</dbReference>
<name>A0A3P3UA76_9BACL</name>
<dbReference type="PANTHER" id="PTHR21015:SF27">
    <property type="entry name" value="UDP-N-ACETYLGLUCOSAMINE--N-ACETYLMURAMYL-(PENTAPEPTIDE) PYROPHOSPHORYL-UNDECAPRENOL N-ACETYLGLUCOSAMINE TRANSFERASE"/>
    <property type="match status" value="1"/>
</dbReference>
<reference evidence="13 14" key="1">
    <citation type="submission" date="2018-11" db="EMBL/GenBank/DDBJ databases">
        <title>Genome sequencing of Paenibacillus sp. KCOM 3021 (= ChDC PVNT-B20).</title>
        <authorList>
            <person name="Kook J.-K."/>
            <person name="Park S.-N."/>
            <person name="Lim Y.K."/>
        </authorList>
    </citation>
    <scope>NUCLEOTIDE SEQUENCE [LARGE SCALE GENOMIC DNA]</scope>
    <source>
        <strain evidence="13 14">KCOM 3021</strain>
    </source>
</reference>